<dbReference type="SMART" id="SM00858">
    <property type="entry name" value="SAF"/>
    <property type="match status" value="1"/>
</dbReference>
<proteinExistence type="predicted"/>
<comment type="caution">
    <text evidence="2">The sequence shown here is derived from an EMBL/GenBank/DDBJ whole genome shotgun (WGS) entry which is preliminary data.</text>
</comment>
<accession>A0A371RK03</accession>
<dbReference type="EMBL" id="QUQO01000001">
    <property type="protein sequence ID" value="RFB05777.1"/>
    <property type="molecule type" value="Genomic_DNA"/>
</dbReference>
<dbReference type="OrthoDB" id="163768at2"/>
<protein>
    <submittedName>
        <fullName evidence="2">Flp pilus assembly protein CpaB</fullName>
    </submittedName>
</protein>
<dbReference type="InterPro" id="IPR017592">
    <property type="entry name" value="Pilus_assmbl_Flp-typ_CpaB"/>
</dbReference>
<keyword evidence="3" id="KW-1185">Reference proteome</keyword>
<dbReference type="Proteomes" id="UP000264589">
    <property type="component" value="Unassembled WGS sequence"/>
</dbReference>
<sequence>MNVSRILILVVAVIAGGGAFFLAMSGEEEPVVPIMQTATKPDIALTKVLFAEVDVPQGMPITEDQMTWVSWPSKDVPEFYITEDHQEYLEALPEMRARQLIRAGEPIYPLNTVAYGDRGLMAAIMTPGMRAVTARLPVENVSGGFVLPGDRVDVYATSENANNYDSSGQNNQQLANSRIVLSNVRVLAIDQIFEQDGEMNAITGKTVTLEVTPSQVRPFLQARSSESLTLILRSVFEDDQKGTDIDQASPDQVVVIRYGQG</sequence>
<gene>
    <name evidence="2" type="primary">cpaB</name>
    <name evidence="2" type="ORF">DX908_11165</name>
</gene>
<dbReference type="Pfam" id="PF08666">
    <property type="entry name" value="SAF"/>
    <property type="match status" value="1"/>
</dbReference>
<evidence type="ECO:0000259" key="1">
    <source>
        <dbReference type="SMART" id="SM00858"/>
    </source>
</evidence>
<evidence type="ECO:0000313" key="2">
    <source>
        <dbReference type="EMBL" id="RFB05777.1"/>
    </source>
</evidence>
<dbReference type="Pfam" id="PF16976">
    <property type="entry name" value="RcpC"/>
    <property type="match status" value="1"/>
</dbReference>
<evidence type="ECO:0000313" key="3">
    <source>
        <dbReference type="Proteomes" id="UP000264589"/>
    </source>
</evidence>
<dbReference type="NCBIfam" id="TIGR03177">
    <property type="entry name" value="pilus_cpaB"/>
    <property type="match status" value="1"/>
</dbReference>
<organism evidence="2 3">
    <name type="scientific">Parvularcula marina</name>
    <dbReference type="NCBI Taxonomy" id="2292771"/>
    <lineage>
        <taxon>Bacteria</taxon>
        <taxon>Pseudomonadati</taxon>
        <taxon>Pseudomonadota</taxon>
        <taxon>Alphaproteobacteria</taxon>
        <taxon>Parvularculales</taxon>
        <taxon>Parvularculaceae</taxon>
        <taxon>Parvularcula</taxon>
    </lineage>
</organism>
<reference evidence="2 3" key="1">
    <citation type="submission" date="2018-08" db="EMBL/GenBank/DDBJ databases">
        <title>Parvularcula sp. SM1705, isolated from surface water of the South Sea China.</title>
        <authorList>
            <person name="Sun L."/>
        </authorList>
    </citation>
    <scope>NUCLEOTIDE SEQUENCE [LARGE SCALE GENOMIC DNA]</scope>
    <source>
        <strain evidence="2 3">SM1705</strain>
    </source>
</reference>
<name>A0A371RK03_9PROT</name>
<dbReference type="RefSeq" id="WP_116392410.1">
    <property type="nucleotide sequence ID" value="NZ_QUQO01000001.1"/>
</dbReference>
<dbReference type="InParanoid" id="A0A371RK03"/>
<feature type="domain" description="SAF" evidence="1">
    <location>
        <begin position="46"/>
        <end position="113"/>
    </location>
</feature>
<dbReference type="AlphaFoldDB" id="A0A371RK03"/>
<dbReference type="CDD" id="cd11614">
    <property type="entry name" value="SAF_CpaB_FlgA_like"/>
    <property type="match status" value="1"/>
</dbReference>
<dbReference type="InterPro" id="IPR031571">
    <property type="entry name" value="RcpC_dom"/>
</dbReference>
<dbReference type="InterPro" id="IPR013974">
    <property type="entry name" value="SAF"/>
</dbReference>